<proteinExistence type="predicted"/>
<evidence type="ECO:0000313" key="2">
    <source>
        <dbReference type="Proteomes" id="UP001148018"/>
    </source>
</evidence>
<dbReference type="EMBL" id="JANIIK010000046">
    <property type="protein sequence ID" value="KAJ3602529.1"/>
    <property type="molecule type" value="Genomic_DNA"/>
</dbReference>
<protein>
    <submittedName>
        <fullName evidence="1">Uncharacterized protein</fullName>
    </submittedName>
</protein>
<name>A0A9Q0IKV8_9TELE</name>
<comment type="caution">
    <text evidence="1">The sequence shown here is derived from an EMBL/GenBank/DDBJ whole genome shotgun (WGS) entry which is preliminary data.</text>
</comment>
<evidence type="ECO:0000313" key="1">
    <source>
        <dbReference type="EMBL" id="KAJ3602529.1"/>
    </source>
</evidence>
<dbReference type="Proteomes" id="UP001148018">
    <property type="component" value="Unassembled WGS sequence"/>
</dbReference>
<gene>
    <name evidence="1" type="ORF">NHX12_030282</name>
</gene>
<sequence length="76" mass="8183">MKGDLDSTCRYGNPGPIRQWPIRCAISALTADCGTWYSTEWTGPLGEDLDTTGNELVEEPAQPLHCSLFEAGGPNA</sequence>
<keyword evidence="2" id="KW-1185">Reference proteome</keyword>
<reference evidence="1" key="1">
    <citation type="submission" date="2022-07" db="EMBL/GenBank/DDBJ databases">
        <title>Chromosome-level genome of Muraenolepis orangiensis.</title>
        <authorList>
            <person name="Kim J."/>
        </authorList>
    </citation>
    <scope>NUCLEOTIDE SEQUENCE</scope>
    <source>
        <strain evidence="1">KU_S4_2022</strain>
        <tissue evidence="1">Muscle</tissue>
    </source>
</reference>
<dbReference type="AlphaFoldDB" id="A0A9Q0IKV8"/>
<accession>A0A9Q0IKV8</accession>
<organism evidence="1 2">
    <name type="scientific">Muraenolepis orangiensis</name>
    <name type="common">Patagonian moray cod</name>
    <dbReference type="NCBI Taxonomy" id="630683"/>
    <lineage>
        <taxon>Eukaryota</taxon>
        <taxon>Metazoa</taxon>
        <taxon>Chordata</taxon>
        <taxon>Craniata</taxon>
        <taxon>Vertebrata</taxon>
        <taxon>Euteleostomi</taxon>
        <taxon>Actinopterygii</taxon>
        <taxon>Neopterygii</taxon>
        <taxon>Teleostei</taxon>
        <taxon>Neoteleostei</taxon>
        <taxon>Acanthomorphata</taxon>
        <taxon>Zeiogadaria</taxon>
        <taxon>Gadariae</taxon>
        <taxon>Gadiformes</taxon>
        <taxon>Muraenolepidoidei</taxon>
        <taxon>Muraenolepididae</taxon>
        <taxon>Muraenolepis</taxon>
    </lineage>
</organism>